<comment type="caution">
    <text evidence="3">The sequence shown here is derived from an EMBL/GenBank/DDBJ whole genome shotgun (WGS) entry which is preliminary data.</text>
</comment>
<dbReference type="AlphaFoldDB" id="A0A9P5PS84"/>
<evidence type="ECO:0000313" key="4">
    <source>
        <dbReference type="Proteomes" id="UP000772434"/>
    </source>
</evidence>
<proteinExistence type="predicted"/>
<accession>A0A9P5PS84</accession>
<dbReference type="EMBL" id="JADNRY010000071">
    <property type="protein sequence ID" value="KAF9067557.1"/>
    <property type="molecule type" value="Genomic_DNA"/>
</dbReference>
<evidence type="ECO:0000256" key="1">
    <source>
        <dbReference type="SAM" id="Coils"/>
    </source>
</evidence>
<evidence type="ECO:0000256" key="2">
    <source>
        <dbReference type="SAM" id="MobiDB-lite"/>
    </source>
</evidence>
<feature type="region of interest" description="Disordered" evidence="2">
    <location>
        <begin position="1"/>
        <end position="50"/>
    </location>
</feature>
<keyword evidence="4" id="KW-1185">Reference proteome</keyword>
<evidence type="ECO:0000313" key="3">
    <source>
        <dbReference type="EMBL" id="KAF9067557.1"/>
    </source>
</evidence>
<dbReference type="OrthoDB" id="3264586at2759"/>
<sequence length="208" mass="23994">MAKSPKKRTTKKPARASASVSFADDDEFRDEDSDVIMEDEGSESDSTDLSKFMEEIQKRQAKKSSKLSVEFENQKKTLYASARAQAREMSREGVAYLENLKPTLLDMRKDETTFEKYFTQIAPSFKNQEDVIDSLYQVYPSGEDLFLRRAQTIDNSKGMLRKNPAKREKALRQFLENARQEVDRSRQNEIEATDASRYIKHLKGLLLS</sequence>
<organism evidence="3 4">
    <name type="scientific">Rhodocollybia butyracea</name>
    <dbReference type="NCBI Taxonomy" id="206335"/>
    <lineage>
        <taxon>Eukaryota</taxon>
        <taxon>Fungi</taxon>
        <taxon>Dikarya</taxon>
        <taxon>Basidiomycota</taxon>
        <taxon>Agaricomycotina</taxon>
        <taxon>Agaricomycetes</taxon>
        <taxon>Agaricomycetidae</taxon>
        <taxon>Agaricales</taxon>
        <taxon>Marasmiineae</taxon>
        <taxon>Omphalotaceae</taxon>
        <taxon>Rhodocollybia</taxon>
    </lineage>
</organism>
<feature type="compositionally biased region" description="Basic residues" evidence="2">
    <location>
        <begin position="1"/>
        <end position="14"/>
    </location>
</feature>
<protein>
    <submittedName>
        <fullName evidence="3">Uncharacterized protein</fullName>
    </submittedName>
</protein>
<reference evidence="3" key="1">
    <citation type="submission" date="2020-11" db="EMBL/GenBank/DDBJ databases">
        <authorList>
            <consortium name="DOE Joint Genome Institute"/>
            <person name="Ahrendt S."/>
            <person name="Riley R."/>
            <person name="Andreopoulos W."/>
            <person name="Labutti K."/>
            <person name="Pangilinan J."/>
            <person name="Ruiz-Duenas F.J."/>
            <person name="Barrasa J.M."/>
            <person name="Sanchez-Garcia M."/>
            <person name="Camarero S."/>
            <person name="Miyauchi S."/>
            <person name="Serrano A."/>
            <person name="Linde D."/>
            <person name="Babiker R."/>
            <person name="Drula E."/>
            <person name="Ayuso-Fernandez I."/>
            <person name="Pacheco R."/>
            <person name="Padilla G."/>
            <person name="Ferreira P."/>
            <person name="Barriuso J."/>
            <person name="Kellner H."/>
            <person name="Castanera R."/>
            <person name="Alfaro M."/>
            <person name="Ramirez L."/>
            <person name="Pisabarro A.G."/>
            <person name="Kuo A."/>
            <person name="Tritt A."/>
            <person name="Lipzen A."/>
            <person name="He G."/>
            <person name="Yan M."/>
            <person name="Ng V."/>
            <person name="Cullen D."/>
            <person name="Martin F."/>
            <person name="Rosso M.-N."/>
            <person name="Henrissat B."/>
            <person name="Hibbett D."/>
            <person name="Martinez A.T."/>
            <person name="Grigoriev I.V."/>
        </authorList>
    </citation>
    <scope>NUCLEOTIDE SEQUENCE</scope>
    <source>
        <strain evidence="3">AH 40177</strain>
    </source>
</reference>
<name>A0A9P5PS84_9AGAR</name>
<dbReference type="Proteomes" id="UP000772434">
    <property type="component" value="Unassembled WGS sequence"/>
</dbReference>
<keyword evidence="1" id="KW-0175">Coiled coil</keyword>
<gene>
    <name evidence="3" type="ORF">BDP27DRAFT_1328572</name>
</gene>
<feature type="compositionally biased region" description="Acidic residues" evidence="2">
    <location>
        <begin position="23"/>
        <end position="46"/>
    </location>
</feature>
<feature type="coiled-coil region" evidence="1">
    <location>
        <begin position="168"/>
        <end position="195"/>
    </location>
</feature>